<dbReference type="GeneID" id="28740619"/>
<dbReference type="OrthoDB" id="4112594at2759"/>
<evidence type="ECO:0000313" key="4">
    <source>
        <dbReference type="Proteomes" id="UP000038010"/>
    </source>
</evidence>
<gene>
    <name evidence="3" type="ORF">AB675_8303</name>
</gene>
<keyword evidence="4" id="KW-1185">Reference proteome</keyword>
<sequence>MAPRYGYQPHSALEYTAKFMDPFTEDLDRGARKFNGPYVSEKLLVNSQKFEAVDTVTEAYYHLLENSQNWLLGRLAEHIKSQDVFAAEASRVEVIEIDEQGNRTQQQPTTSHAFRALLDHTTTSHTPDDSNHDSAGIKPPSDSDPAPVRRIVIMEDVSRSYMGILGSRLRIPPTFFARHLLEQSVLEDFRIDDSKDDEAQSFTLPFFRFAKAPKVSSNQPLEEMYRVKANATRLFAFPKPHGTFDLRGTIIEVEHCFSFWCRTRADNDWDVVILVDPPLKNEALAVNTSSRLSIGTPRKCSYIAEYPPNRVLPSDTTTWPTLEKSHEPDAFFDLVSNHFHQPDFHTPSDPFMCSLPLRQIALQSWNDFLNHAMHCLILTKGEPYPDNAHFSSAISMLWAPTVEEWLLGRMVKWSRRLHIEATVLSVIMRGFNIAPLSTHSVGGGHDGNDLATRSKVGSKEARMWALIREKTLEYKSLYDDMASSYMQVCSLRESLASNQQARGVRRLSAMGALFVPVSLSATLLSMADPFTPGKDRFWVFFAIAVPFLIVFSAWLFVQPGLADAEGKVAAKMLDTRLVGSVADGVKMPSLGKRTSKEVWTGWRNRFSVDARSMSVGQA</sequence>
<keyword evidence="2" id="KW-0812">Transmembrane</keyword>
<comment type="caution">
    <text evidence="3">The sequence shown here is derived from an EMBL/GenBank/DDBJ whole genome shotgun (WGS) entry which is preliminary data.</text>
</comment>
<feature type="region of interest" description="Disordered" evidence="1">
    <location>
        <begin position="121"/>
        <end position="148"/>
    </location>
</feature>
<dbReference type="VEuPathDB" id="FungiDB:AB675_8303"/>
<feature type="transmembrane region" description="Helical" evidence="2">
    <location>
        <begin position="537"/>
        <end position="557"/>
    </location>
</feature>
<name>A0A0N1P182_9EURO</name>
<dbReference type="EMBL" id="LFJN01000003">
    <property type="protein sequence ID" value="KPI44757.1"/>
    <property type="molecule type" value="Genomic_DNA"/>
</dbReference>
<proteinExistence type="predicted"/>
<dbReference type="AlphaFoldDB" id="A0A0N1P182"/>
<keyword evidence="2" id="KW-1133">Transmembrane helix</keyword>
<dbReference type="Gene3D" id="1.20.58.340">
    <property type="entry name" value="Magnesium transport protein CorA, transmembrane region"/>
    <property type="match status" value="1"/>
</dbReference>
<evidence type="ECO:0000256" key="2">
    <source>
        <dbReference type="SAM" id="Phobius"/>
    </source>
</evidence>
<reference evidence="3 4" key="1">
    <citation type="submission" date="2015-06" db="EMBL/GenBank/DDBJ databases">
        <title>Draft genome of the ant-associated black yeast Phialophora attae CBS 131958.</title>
        <authorList>
            <person name="Moreno L.F."/>
            <person name="Stielow B.J."/>
            <person name="de Hoog S."/>
            <person name="Vicente V.A."/>
            <person name="Weiss V.A."/>
            <person name="de Vries M."/>
            <person name="Cruz L.M."/>
            <person name="Souza E.M."/>
        </authorList>
    </citation>
    <scope>NUCLEOTIDE SEQUENCE [LARGE SCALE GENOMIC DNA]</scope>
    <source>
        <strain evidence="3 4">CBS 131958</strain>
    </source>
</reference>
<evidence type="ECO:0000313" key="3">
    <source>
        <dbReference type="EMBL" id="KPI44757.1"/>
    </source>
</evidence>
<dbReference type="Proteomes" id="UP000038010">
    <property type="component" value="Unassembled WGS sequence"/>
</dbReference>
<accession>A0A0N1P182</accession>
<organism evidence="3 4">
    <name type="scientific">Cyphellophora attinorum</name>
    <dbReference type="NCBI Taxonomy" id="1664694"/>
    <lineage>
        <taxon>Eukaryota</taxon>
        <taxon>Fungi</taxon>
        <taxon>Dikarya</taxon>
        <taxon>Ascomycota</taxon>
        <taxon>Pezizomycotina</taxon>
        <taxon>Eurotiomycetes</taxon>
        <taxon>Chaetothyriomycetidae</taxon>
        <taxon>Chaetothyriales</taxon>
        <taxon>Cyphellophoraceae</taxon>
        <taxon>Cyphellophora</taxon>
    </lineage>
</organism>
<evidence type="ECO:0000256" key="1">
    <source>
        <dbReference type="SAM" id="MobiDB-lite"/>
    </source>
</evidence>
<dbReference type="STRING" id="1664694.A0A0N1P182"/>
<protein>
    <submittedName>
        <fullName evidence="3">Uncharacterized protein</fullName>
    </submittedName>
</protein>
<dbReference type="RefSeq" id="XP_018004720.1">
    <property type="nucleotide sequence ID" value="XM_018148740.1"/>
</dbReference>
<keyword evidence="2" id="KW-0472">Membrane</keyword>